<keyword evidence="2" id="KW-1185">Reference proteome</keyword>
<organism evidence="1 2">
    <name type="scientific">Elizabethkingia meningoseptica</name>
    <name type="common">Chryseobacterium meningosepticum</name>
    <dbReference type="NCBI Taxonomy" id="238"/>
    <lineage>
        <taxon>Bacteria</taxon>
        <taxon>Pseudomonadati</taxon>
        <taxon>Bacteroidota</taxon>
        <taxon>Flavobacteriia</taxon>
        <taxon>Flavobacteriales</taxon>
        <taxon>Weeksellaceae</taxon>
        <taxon>Elizabethkingia</taxon>
    </lineage>
</organism>
<reference evidence="1 2" key="1">
    <citation type="submission" date="2016-11" db="EMBL/GenBank/DDBJ databases">
        <title>Genome sequence and comparative genomic analysis of clinical strain Elizabethkingia meningoseptica 61421 PRCM.</title>
        <authorList>
            <person name="Wang M."/>
            <person name="Hu S."/>
            <person name="Cao L."/>
            <person name="Jiang T."/>
            <person name="Zhou Y."/>
            <person name="Ming D."/>
        </authorList>
    </citation>
    <scope>NUCLEOTIDE SEQUENCE [LARGE SCALE GENOMIC DNA]</scope>
    <source>
        <strain evidence="1 2">61421 PRCM</strain>
    </source>
</reference>
<dbReference type="STRING" id="238.BBD35_01135"/>
<dbReference type="SUPFAM" id="SSF51197">
    <property type="entry name" value="Clavaminate synthase-like"/>
    <property type="match status" value="1"/>
</dbReference>
<dbReference type="Pfam" id="PF05721">
    <property type="entry name" value="PhyH"/>
    <property type="match status" value="1"/>
</dbReference>
<name>A0A1V3U3R7_ELIME</name>
<dbReference type="OrthoDB" id="345086at2"/>
<gene>
    <name evidence="1" type="ORF">BMF97_03000</name>
</gene>
<evidence type="ECO:0000313" key="2">
    <source>
        <dbReference type="Proteomes" id="UP000188947"/>
    </source>
</evidence>
<dbReference type="AlphaFoldDB" id="A0A1V3U3R7"/>
<dbReference type="InterPro" id="IPR008775">
    <property type="entry name" value="Phytyl_CoA_dOase-like"/>
</dbReference>
<dbReference type="Gene3D" id="2.60.120.620">
    <property type="entry name" value="q2cbj1_9rhob like domain"/>
    <property type="match status" value="1"/>
</dbReference>
<dbReference type="eggNOG" id="COG5285">
    <property type="taxonomic scope" value="Bacteria"/>
</dbReference>
<proteinExistence type="predicted"/>
<sequence>MQRNDYHDSGFIHFENFFGEKELQEIERVLKKFHKSWLSANEKDYKRGSINSHSITAGDYISEQERLEVFKFISQEKIREIISSIFPAKAVFLNTQLFFDPFNPRQHNYWHRDIQYTGLNIESQKEKIQQQNVVHFRIPFKPELGIELIPGTHKNWDLPEEEETRLAENGRTPSDSLERGKIIPLDRGDLLAFSANMIHRGLYGRNRFSFDIIFCDDTPDFKDFIDPKNQPDQQEIQVLNSELFHVR</sequence>
<dbReference type="RefSeq" id="WP_069215656.1">
    <property type="nucleotide sequence ID" value="NZ_CP016378.1"/>
</dbReference>
<protein>
    <submittedName>
        <fullName evidence="1">Phytanoyl-CoA dioxygenase</fullName>
    </submittedName>
</protein>
<dbReference type="EMBL" id="MPOG01000003">
    <property type="protein sequence ID" value="OOH97604.1"/>
    <property type="molecule type" value="Genomic_DNA"/>
</dbReference>
<accession>A0A1V3U3R7</accession>
<dbReference type="Proteomes" id="UP000188947">
    <property type="component" value="Unassembled WGS sequence"/>
</dbReference>
<keyword evidence="1" id="KW-0560">Oxidoreductase</keyword>
<dbReference type="GO" id="GO:0016706">
    <property type="term" value="F:2-oxoglutarate-dependent dioxygenase activity"/>
    <property type="evidence" value="ECO:0007669"/>
    <property type="project" value="UniProtKB-ARBA"/>
</dbReference>
<comment type="caution">
    <text evidence="1">The sequence shown here is derived from an EMBL/GenBank/DDBJ whole genome shotgun (WGS) entry which is preliminary data.</text>
</comment>
<evidence type="ECO:0000313" key="1">
    <source>
        <dbReference type="EMBL" id="OOH97604.1"/>
    </source>
</evidence>
<keyword evidence="1" id="KW-0223">Dioxygenase</keyword>